<dbReference type="Pfam" id="PF07993">
    <property type="entry name" value="NAD_binding_4"/>
    <property type="match status" value="1"/>
</dbReference>
<dbReference type="Gene3D" id="3.40.47.10">
    <property type="match status" value="1"/>
</dbReference>
<dbReference type="NCBIfam" id="TIGR01733">
    <property type="entry name" value="AA-adenyl-dom"/>
    <property type="match status" value="1"/>
</dbReference>
<keyword evidence="10" id="KW-1185">Reference proteome</keyword>
<dbReference type="Gene3D" id="3.40.50.720">
    <property type="entry name" value="NAD(P)-binding Rossmann-like Domain"/>
    <property type="match status" value="1"/>
</dbReference>
<evidence type="ECO:0000256" key="2">
    <source>
        <dbReference type="ARBA" id="ARBA00022553"/>
    </source>
</evidence>
<dbReference type="InterPro" id="IPR009081">
    <property type="entry name" value="PP-bd_ACP"/>
</dbReference>
<dbReference type="InterPro" id="IPR036291">
    <property type="entry name" value="NAD(P)-bd_dom_sf"/>
</dbReference>
<keyword evidence="4" id="KW-0808">Transferase</keyword>
<dbReference type="Pfam" id="PF02801">
    <property type="entry name" value="Ketoacyl-synt_C"/>
    <property type="match status" value="1"/>
</dbReference>
<evidence type="ECO:0000259" key="8">
    <source>
        <dbReference type="PROSITE" id="PS52004"/>
    </source>
</evidence>
<sequence length="2959" mass="323591">MARNAEPLGQLPDAVEPDHDQPFSSLAKKEDGYLPSCWSKTSSIIMQLEQTGPRLLEQDLQHLMVSGCSLAAGLKFPLWDAVRCDGTFKTLVSLVSRNMSLVKKSQSLTEMDIIPLSQSLNLDYQPPRIAITCPPKLEQGCRLFPMEGSWDILYYFEENFNGVELTAIYDSSVLQSASMQDMKIQIEMMVRLSRAENTLLRDMTDWLPLHASLPEVAASPQGNPLRHVHHWFEEHADSNPDNVSLFSKEEGFCMTYSELNASAEAKASSIHMEGIQPRSRILIQLPRGPKVIEWVLAVLKHGSAFAYLDPDSPESQRLAVLSSFRPAMIVDESKINDIEISGRSTLQNISPSILDRSKFDTADNDLAYMIFTSGSTGQPKGVMVEHGNLAAFVRSTNSRLGCGFGTRILQLASFTFDASILEWSLALSTGACLCFAQHPQYLVGEYLADAIEENDVTFLQITPSALASLPLSRKLPSLSLVSIGGEAPSREIFEKWHSRTDLVNIYGPTEATIAVSLNEIRKTEQLPKFISAGQPNHQTTIYICDEGFGEVLDRGPGEICIAGPQIARGYVDMPETTAQNFAVHSNGIRMYRTGDRGMLLEDGSLAILGRLDRELKIRGFRIASEEIEKAVLEANVGCQAVSVQKSENGTEMIAVVSPATVSAKALLAALKVILPSYKVPSTVYSVPSLPSTVAGKIDHKSIRANLKNLCRSGDGARLLQNPVGAKQDHDCPEKTEQTICGIWQRVLECSSLPARDVNFFDVGGHSLLVPKLHDALSSAFPAQRIRMLDLFQQATVTKQAQLMGVTTQPDQVDAPAGCEQSFSSCGTSPMQEKSLDFSHATSASSSPTGILTPASNPATEYERIGIVGIAGRFPGAADVNEFYQNLMKGYSGIADLQPHASKKTLQGNVWVHRAGVLDNVEHFDNSFWNLSEEEATEMDPQQRLFLEVACEALADAGIHMRDLNGQRIGLFVGAANPSYHLHTHPVSQDPFYRENRATMIPSISARTAYHLNITGPNVTIQNNCASSTSALSMACDAIRLRRCEVAIVGGVSIQLHDGGYVTRQGQILSPRGECNPFDSKADGTVLSDAVTTVVLKACSSRGIDGTPVYANIVATSIGSDGAVEKAGFQVPSARGQAEVIKSCWLDAFASPSHLQYVELHGSATPIGDALEVDGLALAMKELGRGETPVTVGTVKGNVGNTQQASGLVSLIKVCKAMQHGVMPAIRGLDNLNPAIDSTLPIDFARRPIALRRDSMLAVSAAGWGGVNTHVLLEFPDELLQKTSTKLVGGLFKRQLLAAPRLETSCKVVKVVTEPAVEVPSACQTSGEDVIVNKPEPGRQCVSTDQTVRAPRIHHEINEHEKRDEVQTEISVNGSTMSKLQELWATVLTKAHEDIRSHDSFLEIGGDSISALKLASLAGQKGMKLSVATVFRYPRLADMAANVEVNVKPASAAPEPFSLLPSGDVSNILEEVREQCGLWPEQAIRDAYPCTTLQEGLMALSVTQPGSYILQSVFELPDDVNITRFKAAWEMTVKKCTNLRTRIILIGDRHIQAEITEDVLWRSGEKAILRDFLKECQNTRMSYGTPLSRYALIEGQGSKPKQYFIWTAHHAVFDGWSMQTVMAVFTSAYERMRMPNVYPFSSFVKYTMSLKGEASEEFWKRQLSGAISTPLPFIEVNATGKITKTLKRTFCPQWRSNASITPATVIKAAWAVVLAYYCETDDVCFGTISSGRQAPLTGVETLTGPTIATVPVRVCVRDQQRLTEFLREVQSQSLEMVPFEQYGLQNISKINQDAKAACAFSSLLAIQPMSRLNGARNDTLVPATLDEQETDEVFDNYFTYPLVAQAKIYDTSISFEVTYKADVVPEDRVVALGHHLESVITQLLCYNELPEKDLLVQDLSVAGSWDLAQATRWNDCNLQPVNKLVHDMVSEQAHQTPIKDAIYSKDVVMTYGDLEQASTRLGRQLSHFGVRAEVAVPICFEKSAWTIVAMLGVLKAGGAFLPLDPSHPVKYLKELVGRSGANIILASPETEKLCLSLVPHVVVVSSTTLSSVQETLNADESLVSQCTPSNSAYIIFSSGSTGVSKGIVLEHSAVCSSLLAHGKQFGITAETRFFQFANYIFDASISEILGTLVMGGTVCVPSEEARLHDTAAFMTESGVNTAMLTPSFVKTLHPCQVPTLKHLFVGGESLSKDIVERWSSSVKLTNAYGPAEGCVYATSHTFQSMNETPSNIGRGINYSAWVVDQKNPHRLAPIGCAGELVLQGPGIAREYLNDPEKTRLAFLSSAEFLPLERRSSISRFYRTGDLVRYNVDGDLEYISRKDTAIKLRGQRIDLTGIEYHVKKSGDAEIGLAVVDVLHTESSDILAAFVRLTMDDTSPTTTASSLIAPNTAYLRHFFQDISKRLSEILPRSMIPTHFFPVTRIPQVVSGGKINRRMLREEAQSLPMHELLEYSAVQNAPFRDCSRQIEVDMRAIWTQVLGLPAASIGVDDDFYDLGGDSIQVVTLIHAIYEKFRTRLPISTLRKGSATISVMASLVETPQAASKMVEAEPVNVMAHVEAITSASWSSENQLAQCKGSTTTLCDDATVFLTGATGFLGTQLLNQLLRDSKVITVIALVRSTSSTQGLERIKKTATLAGWWNNTPDSCIHKLKVWVGDLSSPQLGLDAKQWDRICGESVEDRNVDAIIHNGAAVNWIADYERLRAANVESTVQLLRAAVASPAHPKFTFISGGIKAEPKAAPGTNAAQVAKANGYAQTKFVAETAVHDIAMRLSRAKGHDQNRISVVKPGLIIGTTDDGVANLDDFIWRVAGTAAGLGIYPEESDQSWIYVESADTLAATIIEQLHAKTIENFIDSRVGLPANQFWESVNSGLDIACEPVSWEAWQSRALEQMRKVGEQHPLWPVQQFLGRLGRDMLVQPNSPRNVSLQSAITKNVQYLRRVGFIRQDGQQALLLTEEVLRR</sequence>
<evidence type="ECO:0000313" key="9">
    <source>
        <dbReference type="EMBL" id="KAK2590902.1"/>
    </source>
</evidence>
<dbReference type="Proteomes" id="UP001251528">
    <property type="component" value="Unassembled WGS sequence"/>
</dbReference>
<dbReference type="PROSITE" id="PS00012">
    <property type="entry name" value="PHOSPHOPANTETHEINE"/>
    <property type="match status" value="2"/>
</dbReference>
<dbReference type="Gene3D" id="1.10.1200.10">
    <property type="entry name" value="ACP-like"/>
    <property type="match status" value="3"/>
</dbReference>
<dbReference type="CDD" id="cd19545">
    <property type="entry name" value="FUM14_C_NRPS-like"/>
    <property type="match status" value="1"/>
</dbReference>
<proteinExistence type="inferred from homology"/>
<dbReference type="InterPro" id="IPR020806">
    <property type="entry name" value="PKS_PP-bd"/>
</dbReference>
<dbReference type="GO" id="GO:0044550">
    <property type="term" value="P:secondary metabolite biosynthetic process"/>
    <property type="evidence" value="ECO:0007669"/>
    <property type="project" value="TreeGrafter"/>
</dbReference>
<feature type="region of interest" description="Disordered" evidence="6">
    <location>
        <begin position="1"/>
        <end position="27"/>
    </location>
</feature>
<dbReference type="GO" id="GO:0031177">
    <property type="term" value="F:phosphopantetheine binding"/>
    <property type="evidence" value="ECO:0007669"/>
    <property type="project" value="InterPro"/>
</dbReference>
<dbReference type="InterPro" id="IPR042099">
    <property type="entry name" value="ANL_N_sf"/>
</dbReference>
<dbReference type="SUPFAM" id="SSF51735">
    <property type="entry name" value="NAD(P)-binding Rossmann-fold domains"/>
    <property type="match status" value="1"/>
</dbReference>
<dbReference type="InterPro" id="IPR006162">
    <property type="entry name" value="Ppantetheine_attach_site"/>
</dbReference>
<dbReference type="Gene3D" id="3.30.559.30">
    <property type="entry name" value="Nonribosomal peptide synthetase, condensation domain"/>
    <property type="match status" value="1"/>
</dbReference>
<dbReference type="PANTHER" id="PTHR45527:SF12">
    <property type="entry name" value="NONRIBOSOMAL PEPTIDE SYNTHETASE IVOA"/>
    <property type="match status" value="1"/>
</dbReference>
<dbReference type="NCBIfam" id="TIGR01746">
    <property type="entry name" value="Thioester-redct"/>
    <property type="match status" value="1"/>
</dbReference>
<dbReference type="Pfam" id="PF00550">
    <property type="entry name" value="PP-binding"/>
    <property type="match status" value="3"/>
</dbReference>
<dbReference type="PROSITE" id="PS00455">
    <property type="entry name" value="AMP_BINDING"/>
    <property type="match status" value="2"/>
</dbReference>
<evidence type="ECO:0000256" key="4">
    <source>
        <dbReference type="ARBA" id="ARBA00022679"/>
    </source>
</evidence>
<dbReference type="SUPFAM" id="SSF53901">
    <property type="entry name" value="Thiolase-like"/>
    <property type="match status" value="1"/>
</dbReference>
<organism evidence="9 10">
    <name type="scientific">Conoideocrella luteorostrata</name>
    <dbReference type="NCBI Taxonomy" id="1105319"/>
    <lineage>
        <taxon>Eukaryota</taxon>
        <taxon>Fungi</taxon>
        <taxon>Dikarya</taxon>
        <taxon>Ascomycota</taxon>
        <taxon>Pezizomycotina</taxon>
        <taxon>Sordariomycetes</taxon>
        <taxon>Hypocreomycetidae</taxon>
        <taxon>Hypocreales</taxon>
        <taxon>Clavicipitaceae</taxon>
        <taxon>Conoideocrella</taxon>
    </lineage>
</organism>
<dbReference type="CDD" id="cd00833">
    <property type="entry name" value="PKS"/>
    <property type="match status" value="1"/>
</dbReference>
<dbReference type="InterPro" id="IPR013120">
    <property type="entry name" value="FAR_NAD-bd"/>
</dbReference>
<keyword evidence="1" id="KW-0596">Phosphopantetheine</keyword>
<feature type="compositionally biased region" description="Basic and acidic residues" evidence="6">
    <location>
        <begin position="16"/>
        <end position="27"/>
    </location>
</feature>
<dbReference type="FunFam" id="3.40.50.12780:FF:000014">
    <property type="entry name" value="Nonribosomal peptide synthetase 1"/>
    <property type="match status" value="1"/>
</dbReference>
<feature type="domain" description="Carrier" evidence="7">
    <location>
        <begin position="2461"/>
        <end position="2539"/>
    </location>
</feature>
<evidence type="ECO:0000313" key="10">
    <source>
        <dbReference type="Proteomes" id="UP001251528"/>
    </source>
</evidence>
<comment type="caution">
    <text evidence="9">The sequence shown here is derived from an EMBL/GenBank/DDBJ whole genome shotgun (WGS) entry which is preliminary data.</text>
</comment>
<name>A0AAJ0CFW5_9HYPO</name>
<dbReference type="SUPFAM" id="SSF47336">
    <property type="entry name" value="ACP-like"/>
    <property type="match status" value="3"/>
</dbReference>
<dbReference type="PROSITE" id="PS50075">
    <property type="entry name" value="CARRIER"/>
    <property type="match status" value="2"/>
</dbReference>
<dbReference type="InterPro" id="IPR036736">
    <property type="entry name" value="ACP-like_sf"/>
</dbReference>
<dbReference type="InterPro" id="IPR014031">
    <property type="entry name" value="Ketoacyl_synth_C"/>
</dbReference>
<dbReference type="PANTHER" id="PTHR45527">
    <property type="entry name" value="NONRIBOSOMAL PEPTIDE SYNTHETASE"/>
    <property type="match status" value="1"/>
</dbReference>
<dbReference type="InterPro" id="IPR023213">
    <property type="entry name" value="CAT-like_dom_sf"/>
</dbReference>
<evidence type="ECO:0000256" key="5">
    <source>
        <dbReference type="ARBA" id="ARBA00029454"/>
    </source>
</evidence>
<dbReference type="InterPro" id="IPR020841">
    <property type="entry name" value="PKS_Beta-ketoAc_synthase_dom"/>
</dbReference>
<dbReference type="PROSITE" id="PS52004">
    <property type="entry name" value="KS3_2"/>
    <property type="match status" value="1"/>
</dbReference>
<dbReference type="InterPro" id="IPR014030">
    <property type="entry name" value="Ketoacyl_synth_N"/>
</dbReference>
<evidence type="ECO:0000256" key="3">
    <source>
        <dbReference type="ARBA" id="ARBA00022598"/>
    </source>
</evidence>
<dbReference type="EMBL" id="JASWJB010000384">
    <property type="protein sequence ID" value="KAK2590902.1"/>
    <property type="molecule type" value="Genomic_DNA"/>
</dbReference>
<gene>
    <name evidence="9" type="ORF">QQS21_011414</name>
</gene>
<dbReference type="SUPFAM" id="SSF56801">
    <property type="entry name" value="Acetyl-CoA synthetase-like"/>
    <property type="match status" value="2"/>
</dbReference>
<dbReference type="SMART" id="SM00825">
    <property type="entry name" value="PKS_KS"/>
    <property type="match status" value="1"/>
</dbReference>
<comment type="similarity">
    <text evidence="5">Belongs to the NRP synthetase family.</text>
</comment>
<dbReference type="InterPro" id="IPR001242">
    <property type="entry name" value="Condensation_dom"/>
</dbReference>
<accession>A0AAJ0CFW5</accession>
<dbReference type="SUPFAM" id="SSF52777">
    <property type="entry name" value="CoA-dependent acyltransferases"/>
    <property type="match status" value="2"/>
</dbReference>
<dbReference type="InterPro" id="IPR016039">
    <property type="entry name" value="Thiolase-like"/>
</dbReference>
<dbReference type="GO" id="GO:0043041">
    <property type="term" value="P:amino acid activation for nonribosomal peptide biosynthetic process"/>
    <property type="evidence" value="ECO:0007669"/>
    <property type="project" value="TreeGrafter"/>
</dbReference>
<dbReference type="InterPro" id="IPR045851">
    <property type="entry name" value="AMP-bd_C_sf"/>
</dbReference>
<keyword evidence="2" id="KW-0597">Phosphoprotein</keyword>
<dbReference type="Pfam" id="PF00501">
    <property type="entry name" value="AMP-binding"/>
    <property type="match status" value="2"/>
</dbReference>
<dbReference type="GO" id="GO:0016874">
    <property type="term" value="F:ligase activity"/>
    <property type="evidence" value="ECO:0007669"/>
    <property type="project" value="UniProtKB-KW"/>
</dbReference>
<feature type="domain" description="Carrier" evidence="7">
    <location>
        <begin position="1370"/>
        <end position="1446"/>
    </location>
</feature>
<dbReference type="SMART" id="SM00823">
    <property type="entry name" value="PKS_PP"/>
    <property type="match status" value="2"/>
</dbReference>
<dbReference type="Pfam" id="PF00668">
    <property type="entry name" value="Condensation"/>
    <property type="match status" value="1"/>
</dbReference>
<dbReference type="InterPro" id="IPR020845">
    <property type="entry name" value="AMP-binding_CS"/>
</dbReference>
<dbReference type="Pfam" id="PF00109">
    <property type="entry name" value="ketoacyl-synt"/>
    <property type="match status" value="1"/>
</dbReference>
<evidence type="ECO:0000259" key="7">
    <source>
        <dbReference type="PROSITE" id="PS50075"/>
    </source>
</evidence>
<dbReference type="CDD" id="cd05930">
    <property type="entry name" value="A_NRPS"/>
    <property type="match status" value="1"/>
</dbReference>
<evidence type="ECO:0000256" key="1">
    <source>
        <dbReference type="ARBA" id="ARBA00022450"/>
    </source>
</evidence>
<dbReference type="InterPro" id="IPR010071">
    <property type="entry name" value="AA_adenyl_dom"/>
</dbReference>
<dbReference type="InterPro" id="IPR000873">
    <property type="entry name" value="AMP-dep_synth/lig_dom"/>
</dbReference>
<protein>
    <submittedName>
        <fullName evidence="9">Uncharacterized protein</fullName>
    </submittedName>
</protein>
<dbReference type="CDD" id="cd05918">
    <property type="entry name" value="A_NRPS_SidN3_like"/>
    <property type="match status" value="1"/>
</dbReference>
<feature type="domain" description="Ketosynthase family 3 (KS3)" evidence="8">
    <location>
        <begin position="861"/>
        <end position="1274"/>
    </location>
</feature>
<evidence type="ECO:0000256" key="6">
    <source>
        <dbReference type="SAM" id="MobiDB-lite"/>
    </source>
</evidence>
<reference evidence="9" key="1">
    <citation type="submission" date="2023-06" db="EMBL/GenBank/DDBJ databases">
        <title>Conoideocrella luteorostrata (Hypocreales: Clavicipitaceae), a potential biocontrol fungus for elongate hemlock scale in United States Christmas tree production areas.</title>
        <authorList>
            <person name="Barrett H."/>
            <person name="Lovett B."/>
            <person name="Macias A.M."/>
            <person name="Stajich J.E."/>
            <person name="Kasson M.T."/>
        </authorList>
    </citation>
    <scope>NUCLEOTIDE SEQUENCE</scope>
    <source>
        <strain evidence="9">ARSEF 14590</strain>
    </source>
</reference>
<dbReference type="GO" id="GO:0005737">
    <property type="term" value="C:cytoplasm"/>
    <property type="evidence" value="ECO:0007669"/>
    <property type="project" value="TreeGrafter"/>
</dbReference>
<keyword evidence="3" id="KW-0436">Ligase</keyword>
<dbReference type="FunFam" id="3.30.300.30:FF:000015">
    <property type="entry name" value="Nonribosomal peptide synthase SidD"/>
    <property type="match status" value="1"/>
</dbReference>
<dbReference type="Gene3D" id="3.30.559.10">
    <property type="entry name" value="Chloramphenicol acetyltransferase-like domain"/>
    <property type="match status" value="1"/>
</dbReference>
<dbReference type="Gene3D" id="3.40.50.12780">
    <property type="entry name" value="N-terminal domain of ligase-like"/>
    <property type="match status" value="2"/>
</dbReference>
<dbReference type="InterPro" id="IPR010080">
    <property type="entry name" value="Thioester_reductase-like_dom"/>
</dbReference>
<dbReference type="Gene3D" id="3.30.300.30">
    <property type="match status" value="2"/>
</dbReference>
<dbReference type="GO" id="GO:0016746">
    <property type="term" value="F:acyltransferase activity"/>
    <property type="evidence" value="ECO:0007669"/>
    <property type="project" value="InterPro"/>
</dbReference>